<protein>
    <submittedName>
        <fullName evidence="9">Membrane associated rhomboid family serine protease</fullName>
    </submittedName>
</protein>
<keyword evidence="3 7" id="KW-0812">Transmembrane</keyword>
<evidence type="ECO:0000256" key="5">
    <source>
        <dbReference type="ARBA" id="ARBA00022989"/>
    </source>
</evidence>
<reference evidence="9 10" key="1">
    <citation type="submission" date="2021-03" db="EMBL/GenBank/DDBJ databases">
        <title>Genomic Encyclopedia of Type Strains, Phase IV (KMG-IV): sequencing the most valuable type-strain genomes for metagenomic binning, comparative biology and taxonomic classification.</title>
        <authorList>
            <person name="Goeker M."/>
        </authorList>
    </citation>
    <scope>NUCLEOTIDE SEQUENCE [LARGE SCALE GENOMIC DNA]</scope>
    <source>
        <strain evidence="9 10">DSM 25609</strain>
    </source>
</reference>
<dbReference type="EMBL" id="JAGGKX010000014">
    <property type="protein sequence ID" value="MBP1970508.1"/>
    <property type="molecule type" value="Genomic_DNA"/>
</dbReference>
<evidence type="ECO:0000313" key="10">
    <source>
        <dbReference type="Proteomes" id="UP001519345"/>
    </source>
</evidence>
<accession>A0ABS4II04</accession>
<dbReference type="Proteomes" id="UP001519345">
    <property type="component" value="Unassembled WGS sequence"/>
</dbReference>
<proteinExistence type="inferred from homology"/>
<evidence type="ECO:0000313" key="9">
    <source>
        <dbReference type="EMBL" id="MBP1970508.1"/>
    </source>
</evidence>
<comment type="similarity">
    <text evidence="2">Belongs to the peptidase S54 family.</text>
</comment>
<feature type="transmembrane region" description="Helical" evidence="7">
    <location>
        <begin position="122"/>
        <end position="140"/>
    </location>
</feature>
<dbReference type="GO" id="GO:0006508">
    <property type="term" value="P:proteolysis"/>
    <property type="evidence" value="ECO:0007669"/>
    <property type="project" value="UniProtKB-KW"/>
</dbReference>
<dbReference type="InterPro" id="IPR035952">
    <property type="entry name" value="Rhomboid-like_sf"/>
</dbReference>
<dbReference type="InterPro" id="IPR022764">
    <property type="entry name" value="Peptidase_S54_rhomboid_dom"/>
</dbReference>
<dbReference type="Pfam" id="PF01694">
    <property type="entry name" value="Rhomboid"/>
    <property type="match status" value="1"/>
</dbReference>
<dbReference type="GO" id="GO:0008233">
    <property type="term" value="F:peptidase activity"/>
    <property type="evidence" value="ECO:0007669"/>
    <property type="project" value="UniProtKB-KW"/>
</dbReference>
<dbReference type="Gene3D" id="1.20.1540.10">
    <property type="entry name" value="Rhomboid-like"/>
    <property type="match status" value="1"/>
</dbReference>
<dbReference type="SUPFAM" id="SSF144091">
    <property type="entry name" value="Rhomboid-like"/>
    <property type="match status" value="1"/>
</dbReference>
<feature type="transmembrane region" description="Helical" evidence="7">
    <location>
        <begin position="40"/>
        <end position="57"/>
    </location>
</feature>
<sequence>MDKLVFKDTLLEWAGGKSFNNMQGKEWYRMLTGSLFHQNILHLLGNAYGIYFVGIILEDKIGSWKFLAIYLIGNIAAYIVYAIFSNYTEGTGASPGIYALIACIIILHLYNRDFLNLQFGNWPVNYTFAYLILGNLYGMGAFIVHILGFSFGIIITLILLILRVLI</sequence>
<feature type="transmembrane region" description="Helical" evidence="7">
    <location>
        <begin position="90"/>
        <end position="110"/>
    </location>
</feature>
<comment type="subcellular location">
    <subcellularLocation>
        <location evidence="1">Membrane</location>
        <topology evidence="1">Multi-pass membrane protein</topology>
    </subcellularLocation>
</comment>
<keyword evidence="4" id="KW-0378">Hydrolase</keyword>
<keyword evidence="9" id="KW-0645">Protease</keyword>
<name>A0ABS4II04_9BACI</name>
<feature type="transmembrane region" description="Helical" evidence="7">
    <location>
        <begin position="146"/>
        <end position="165"/>
    </location>
</feature>
<evidence type="ECO:0000256" key="6">
    <source>
        <dbReference type="ARBA" id="ARBA00023136"/>
    </source>
</evidence>
<feature type="domain" description="Peptidase S54 rhomboid" evidence="8">
    <location>
        <begin position="25"/>
        <end position="160"/>
    </location>
</feature>
<dbReference type="RefSeq" id="WP_209463637.1">
    <property type="nucleotide sequence ID" value="NZ_CP110224.1"/>
</dbReference>
<keyword evidence="10" id="KW-1185">Reference proteome</keyword>
<dbReference type="InterPro" id="IPR050925">
    <property type="entry name" value="Rhomboid_protease_S54"/>
</dbReference>
<evidence type="ECO:0000256" key="7">
    <source>
        <dbReference type="SAM" id="Phobius"/>
    </source>
</evidence>
<dbReference type="PANTHER" id="PTHR43731:SF14">
    <property type="entry name" value="PRESENILIN-ASSOCIATED RHOMBOID-LIKE PROTEIN, MITOCHONDRIAL"/>
    <property type="match status" value="1"/>
</dbReference>
<evidence type="ECO:0000256" key="2">
    <source>
        <dbReference type="ARBA" id="ARBA00009045"/>
    </source>
</evidence>
<gene>
    <name evidence="9" type="ORF">J2Z83_002629</name>
</gene>
<evidence type="ECO:0000259" key="8">
    <source>
        <dbReference type="Pfam" id="PF01694"/>
    </source>
</evidence>
<comment type="caution">
    <text evidence="9">The sequence shown here is derived from an EMBL/GenBank/DDBJ whole genome shotgun (WGS) entry which is preliminary data.</text>
</comment>
<organism evidence="9 10">
    <name type="scientific">Virgibacillus natechei</name>
    <dbReference type="NCBI Taxonomy" id="1216297"/>
    <lineage>
        <taxon>Bacteria</taxon>
        <taxon>Bacillati</taxon>
        <taxon>Bacillota</taxon>
        <taxon>Bacilli</taxon>
        <taxon>Bacillales</taxon>
        <taxon>Bacillaceae</taxon>
        <taxon>Virgibacillus</taxon>
    </lineage>
</organism>
<evidence type="ECO:0000256" key="1">
    <source>
        <dbReference type="ARBA" id="ARBA00004141"/>
    </source>
</evidence>
<feature type="transmembrane region" description="Helical" evidence="7">
    <location>
        <begin position="64"/>
        <end position="84"/>
    </location>
</feature>
<evidence type="ECO:0000256" key="4">
    <source>
        <dbReference type="ARBA" id="ARBA00022801"/>
    </source>
</evidence>
<dbReference type="PANTHER" id="PTHR43731">
    <property type="entry name" value="RHOMBOID PROTEASE"/>
    <property type="match status" value="1"/>
</dbReference>
<keyword evidence="5 7" id="KW-1133">Transmembrane helix</keyword>
<keyword evidence="6 7" id="KW-0472">Membrane</keyword>
<evidence type="ECO:0000256" key="3">
    <source>
        <dbReference type="ARBA" id="ARBA00022692"/>
    </source>
</evidence>